<keyword evidence="1" id="KW-0812">Transmembrane</keyword>
<sequence length="525" mass="59340">MRLLFQRLLTPRSLAMLLWLVFAWYVFDGYDRHAPSNDEWVQHIYGELLVAYYTSGLADKTFLDFSNLYLYGGLFDLPAAWITMAFGIDWWPLRHLLTAAFGALAFLGAARFGRFLGGAWLGTAALAATMGSGVFSGAIFTHTKDVPFAAAMLWSLYYTSRIADGLPAPRWRHVLLWGLATGAALGLRVGGVLAFGFLGAAILLSWWPRRRALPPWPRLFTAILLRLAPGIALALALMAFFWPWSVMGWDHVWQALTKFSHFAFDLYTWEDGKRVENAQVSRLYLPKYLLVRLPEFILLGTVLALAHWRRIKESPRLWPLLFALTFVLAYVVIGKPPLYNGLRHFLFLVPWFALLACWGWQSTLAALHRPLTEISLRRRHGALLLSALLVLSAADDFITLARLHPYQHLYYNHLARGLAGAKHHWELDYWSDATRALLPALADWVAKQPADKEWALAYCAEGFQIEPWLPPNVYITEAWDDAELLLATTHDDCDQAVPGKEIARIERLGTPLAVLKIIDHEAAAP</sequence>
<dbReference type="RefSeq" id="WP_055424301.1">
    <property type="nucleotide sequence ID" value="NZ_CYHH01000019.1"/>
</dbReference>
<evidence type="ECO:0000256" key="1">
    <source>
        <dbReference type="SAM" id="Phobius"/>
    </source>
</evidence>
<keyword evidence="1" id="KW-1133">Transmembrane helix</keyword>
<evidence type="ECO:0000313" key="2">
    <source>
        <dbReference type="EMBL" id="CUB08061.1"/>
    </source>
</evidence>
<evidence type="ECO:0000313" key="3">
    <source>
        <dbReference type="Proteomes" id="UP000182108"/>
    </source>
</evidence>
<dbReference type="AlphaFoldDB" id="A0A0K6IY59"/>
<feature type="transmembrane region" description="Helical" evidence="1">
    <location>
        <begin position="175"/>
        <end position="207"/>
    </location>
</feature>
<keyword evidence="1" id="KW-0472">Membrane</keyword>
<keyword evidence="3" id="KW-1185">Reference proteome</keyword>
<dbReference type="EMBL" id="CYHH01000019">
    <property type="protein sequence ID" value="CUB08061.1"/>
    <property type="molecule type" value="Genomic_DNA"/>
</dbReference>
<evidence type="ECO:0008006" key="4">
    <source>
        <dbReference type="Google" id="ProtNLM"/>
    </source>
</evidence>
<protein>
    <recommendedName>
        <fullName evidence="4">Dolichyl-phosphate-mannose-protein mannosyltransferase</fullName>
    </recommendedName>
</protein>
<feature type="transmembrane region" description="Helical" evidence="1">
    <location>
        <begin position="95"/>
        <end position="113"/>
    </location>
</feature>
<feature type="transmembrane region" description="Helical" evidence="1">
    <location>
        <begin position="68"/>
        <end position="88"/>
    </location>
</feature>
<reference evidence="3" key="1">
    <citation type="submission" date="2015-08" db="EMBL/GenBank/DDBJ databases">
        <authorList>
            <person name="Babu N.S."/>
            <person name="Beckwith C.J."/>
            <person name="Beseler K.G."/>
            <person name="Brison A."/>
            <person name="Carone J.V."/>
            <person name="Caskin T.P."/>
            <person name="Diamond M."/>
            <person name="Durham M.E."/>
            <person name="Foxe J.M."/>
            <person name="Go M."/>
            <person name="Henderson B.A."/>
            <person name="Jones I.B."/>
            <person name="McGettigan J.A."/>
            <person name="Micheletti S.J."/>
            <person name="Nasrallah M.E."/>
            <person name="Ortiz D."/>
            <person name="Piller C.R."/>
            <person name="Privatt S.R."/>
            <person name="Schneider S.L."/>
            <person name="Sharp S."/>
            <person name="Smith T.C."/>
            <person name="Stanton J.D."/>
            <person name="Ullery H.E."/>
            <person name="Wilson R.J."/>
            <person name="Serrano M.G."/>
            <person name="Buck G."/>
            <person name="Lee V."/>
            <person name="Wang Y."/>
            <person name="Carvalho R."/>
            <person name="Voegtly L."/>
            <person name="Shi R."/>
            <person name="Duckworth R."/>
            <person name="Johnson A."/>
            <person name="Loviza R."/>
            <person name="Walstead R."/>
            <person name="Shah Z."/>
            <person name="Kiflezghi M."/>
            <person name="Wade K."/>
            <person name="Ball S.L."/>
            <person name="Bradley K.W."/>
            <person name="Asai D.J."/>
            <person name="Bowman C.A."/>
            <person name="Russell D.A."/>
            <person name="Pope W.H."/>
            <person name="Jacobs-Sera D."/>
            <person name="Hendrix R.W."/>
            <person name="Hatfull G.F."/>
        </authorList>
    </citation>
    <scope>NUCLEOTIDE SEQUENCE [LARGE SCALE GENOMIC DNA]</scope>
    <source>
        <strain evidence="3">JCM 19170</strain>
    </source>
</reference>
<organism evidence="2 3">
    <name type="scientific">Tepidiphilus thermophilus</name>
    <dbReference type="NCBI Taxonomy" id="876478"/>
    <lineage>
        <taxon>Bacteria</taxon>
        <taxon>Pseudomonadati</taxon>
        <taxon>Pseudomonadota</taxon>
        <taxon>Hydrogenophilia</taxon>
        <taxon>Hydrogenophilales</taxon>
        <taxon>Hydrogenophilaceae</taxon>
        <taxon>Tepidiphilus</taxon>
    </lineage>
</organism>
<gene>
    <name evidence="2" type="ORF">Ga0061068_11912</name>
</gene>
<feature type="transmembrane region" description="Helical" evidence="1">
    <location>
        <begin position="317"/>
        <end position="333"/>
    </location>
</feature>
<feature type="transmembrane region" description="Helical" evidence="1">
    <location>
        <begin position="289"/>
        <end position="308"/>
    </location>
</feature>
<accession>A0A0K6IY59</accession>
<feature type="transmembrane region" description="Helical" evidence="1">
    <location>
        <begin position="380"/>
        <end position="401"/>
    </location>
</feature>
<feature type="transmembrane region" description="Helical" evidence="1">
    <location>
        <begin position="119"/>
        <end position="139"/>
    </location>
</feature>
<dbReference type="Proteomes" id="UP000182108">
    <property type="component" value="Unassembled WGS sequence"/>
</dbReference>
<feature type="transmembrane region" description="Helical" evidence="1">
    <location>
        <begin position="345"/>
        <end position="368"/>
    </location>
</feature>
<feature type="transmembrane region" description="Helical" evidence="1">
    <location>
        <begin position="9"/>
        <end position="27"/>
    </location>
</feature>
<name>A0A0K6IY59_9PROT</name>
<dbReference type="OrthoDB" id="8531263at2"/>
<proteinExistence type="predicted"/>
<feature type="transmembrane region" description="Helical" evidence="1">
    <location>
        <begin position="219"/>
        <end position="242"/>
    </location>
</feature>